<dbReference type="GeneID" id="41596826"/>
<reference evidence="1 2" key="1">
    <citation type="journal article" date="2014" name="PLoS ONE">
        <title>Genome Sequence of Candidatus Nitrososphaera evergladensis from Group I.1b Enriched from Everglades Soil Reveals Novel Genomic Features of the Ammonia-Oxidizing Archaea.</title>
        <authorList>
            <person name="Zhalnina K.V."/>
            <person name="Dias R."/>
            <person name="Leonard M.T."/>
            <person name="Dorr de Quadros P."/>
            <person name="Camargo F.A."/>
            <person name="Drew J.C."/>
            <person name="Farmerie W.G."/>
            <person name="Daroub S.H."/>
            <person name="Triplett E.W."/>
        </authorList>
    </citation>
    <scope>NUCLEOTIDE SEQUENCE [LARGE SCALE GENOMIC DNA]</scope>
    <source>
        <strain evidence="1 2">SR1</strain>
    </source>
</reference>
<evidence type="ECO:0000313" key="2">
    <source>
        <dbReference type="Proteomes" id="UP000028194"/>
    </source>
</evidence>
<dbReference type="AlphaFoldDB" id="A0A075MPD1"/>
<gene>
    <name evidence="1" type="ORF">NTE_00999</name>
</gene>
<proteinExistence type="predicted"/>
<protein>
    <submittedName>
        <fullName evidence="1">Uncharacterized protein</fullName>
    </submittedName>
</protein>
<accession>A0A075MPD1</accession>
<sequence>MGTVMNTFRTKKWNLFLLAAAAIVLAAPLSYASAQEAAAEASSMPSFAANGNDNQSVKVTAQGNDIIVKFYGNDVYRGYGEFKASGEHLYACDKKGDGKTVTTWLFWNGEWRGSVSDHTGVKDGCGHKNLSIKEGTSVWLSVCLEGFGCSYPVWGKA</sequence>
<evidence type="ECO:0000313" key="1">
    <source>
        <dbReference type="EMBL" id="AIF83073.1"/>
    </source>
</evidence>
<name>A0A075MPD1_9ARCH</name>
<organism evidence="1 2">
    <name type="scientific">Candidatus Nitrososphaera evergladensis SR1</name>
    <dbReference type="NCBI Taxonomy" id="1459636"/>
    <lineage>
        <taxon>Archaea</taxon>
        <taxon>Nitrososphaerota</taxon>
        <taxon>Nitrososphaeria</taxon>
        <taxon>Nitrososphaerales</taxon>
        <taxon>Nitrososphaeraceae</taxon>
        <taxon>Nitrososphaera</taxon>
    </lineage>
</organism>
<dbReference type="RefSeq" id="WP_148699911.1">
    <property type="nucleotide sequence ID" value="NZ_CP007174.1"/>
</dbReference>
<keyword evidence="2" id="KW-1185">Reference proteome</keyword>
<dbReference type="HOGENOM" id="CLU_1673902_0_0_2"/>
<dbReference type="Proteomes" id="UP000028194">
    <property type="component" value="Chromosome"/>
</dbReference>
<dbReference type="EMBL" id="CP007174">
    <property type="protein sequence ID" value="AIF83073.1"/>
    <property type="molecule type" value="Genomic_DNA"/>
</dbReference>
<dbReference type="KEGG" id="nev:NTE_00999"/>